<evidence type="ECO:0000256" key="1">
    <source>
        <dbReference type="ARBA" id="ARBA00022723"/>
    </source>
</evidence>
<dbReference type="PANTHER" id="PTHR33680:SF1">
    <property type="entry name" value="OS05G0489500 PROTEIN"/>
    <property type="match status" value="1"/>
</dbReference>
<name>A0AAN6FS56_9PEZI</name>
<keyword evidence="3" id="KW-0862">Zinc</keyword>
<evidence type="ECO:0000256" key="5">
    <source>
        <dbReference type="SAM" id="MobiDB-lite"/>
    </source>
</evidence>
<reference evidence="7" key="1">
    <citation type="submission" date="2021-12" db="EMBL/GenBank/DDBJ databases">
        <title>Black yeast isolated from Biological Soil Crust.</title>
        <authorList>
            <person name="Kurbessoian T."/>
        </authorList>
    </citation>
    <scope>NUCLEOTIDE SEQUENCE</scope>
    <source>
        <strain evidence="7">CCFEE 5208</strain>
    </source>
</reference>
<evidence type="ECO:0000313" key="7">
    <source>
        <dbReference type="EMBL" id="KAK0322778.1"/>
    </source>
</evidence>
<evidence type="ECO:0000256" key="3">
    <source>
        <dbReference type="ARBA" id="ARBA00022833"/>
    </source>
</evidence>
<dbReference type="Proteomes" id="UP001168146">
    <property type="component" value="Unassembled WGS sequence"/>
</dbReference>
<organism evidence="7 8">
    <name type="scientific">Friedmanniomyces endolithicus</name>
    <dbReference type="NCBI Taxonomy" id="329885"/>
    <lineage>
        <taxon>Eukaryota</taxon>
        <taxon>Fungi</taxon>
        <taxon>Dikarya</taxon>
        <taxon>Ascomycota</taxon>
        <taxon>Pezizomycotina</taxon>
        <taxon>Dothideomycetes</taxon>
        <taxon>Dothideomycetidae</taxon>
        <taxon>Mycosphaerellales</taxon>
        <taxon>Teratosphaeriaceae</taxon>
        <taxon>Friedmanniomyces</taxon>
    </lineage>
</organism>
<dbReference type="AlphaFoldDB" id="A0AAN6FS56"/>
<dbReference type="EMBL" id="JASUXU010000015">
    <property type="protein sequence ID" value="KAK0322778.1"/>
    <property type="molecule type" value="Genomic_DNA"/>
</dbReference>
<accession>A0AAN6FS56</accession>
<feature type="region of interest" description="Disordered" evidence="5">
    <location>
        <begin position="307"/>
        <end position="328"/>
    </location>
</feature>
<feature type="domain" description="GRF-type" evidence="6">
    <location>
        <begin position="70"/>
        <end position="114"/>
    </location>
</feature>
<evidence type="ECO:0000256" key="4">
    <source>
        <dbReference type="PROSITE-ProRule" id="PRU01343"/>
    </source>
</evidence>
<dbReference type="PANTHER" id="PTHR33680">
    <property type="entry name" value="OS07G0190500 PROTEIN"/>
    <property type="match status" value="1"/>
</dbReference>
<comment type="caution">
    <text evidence="7">The sequence shown here is derived from an EMBL/GenBank/DDBJ whole genome shotgun (WGS) entry which is preliminary data.</text>
</comment>
<protein>
    <recommendedName>
        <fullName evidence="6">GRF-type domain-containing protein</fullName>
    </recommendedName>
</protein>
<keyword evidence="1" id="KW-0479">Metal-binding</keyword>
<evidence type="ECO:0000256" key="2">
    <source>
        <dbReference type="ARBA" id="ARBA00022771"/>
    </source>
</evidence>
<feature type="region of interest" description="Disordered" evidence="5">
    <location>
        <begin position="175"/>
        <end position="222"/>
    </location>
</feature>
<evidence type="ECO:0000259" key="6">
    <source>
        <dbReference type="PROSITE" id="PS51999"/>
    </source>
</evidence>
<dbReference type="GO" id="GO:0008270">
    <property type="term" value="F:zinc ion binding"/>
    <property type="evidence" value="ECO:0007669"/>
    <property type="project" value="UniProtKB-KW"/>
</dbReference>
<feature type="region of interest" description="Disordered" evidence="5">
    <location>
        <begin position="121"/>
        <end position="146"/>
    </location>
</feature>
<evidence type="ECO:0000313" key="8">
    <source>
        <dbReference type="Proteomes" id="UP001168146"/>
    </source>
</evidence>
<keyword evidence="2 4" id="KW-0863">Zinc-finger</keyword>
<gene>
    <name evidence="7" type="ORF">LTR82_006235</name>
</gene>
<dbReference type="PROSITE" id="PS51999">
    <property type="entry name" value="ZF_GRF"/>
    <property type="match status" value="1"/>
</dbReference>
<dbReference type="Pfam" id="PF06839">
    <property type="entry name" value="Zn_ribbon_GRF"/>
    <property type="match status" value="1"/>
</dbReference>
<dbReference type="InterPro" id="IPR010666">
    <property type="entry name" value="Znf_GRF"/>
</dbReference>
<proteinExistence type="predicted"/>
<sequence length="460" mass="49612">MSVETMRDSRQLYSGPGIYRVDSFDANMFGRGGRYRARGGSSSYRGGRGGQGNTHRAVLKGLFADGVWQCECSPRLPAEHFKVKKEGKNQGRWFYTCQNQEPKRCGFFLWDEDAKPREEAAVLGGSRTEPLGRKSGGGEVQEGWDAGRAQRAARTDAMGANCKRTGGMGVFAHVNGDDEETTSPTLSPVSPPPPHSWLRRSPADNNGVKRNAQQAGMNEDDDDDEFFPWPLTGQEEQALAKAADTAVAAPETPHKAQKTGVYATPATTGKRKLPWLEPQHALVTPATISAKTEPADDCFDSPSKCPGAVTPVPEEQAPPTKVPATTPSPPTRYKDALHNPADSASTLTTEALSVLQPAKIPQDIREKLRSILSKHDLRYQGITRGRDISRLAIAAKDAKIAELGAKIVGLENARIAELQARIGSLEAEHEVDRAVIGALRAQVRDGGCAAADLDSQETLA</sequence>